<dbReference type="AlphaFoldDB" id="A0AB39D1F7"/>
<proteinExistence type="predicted"/>
<evidence type="ECO:0000313" key="1">
    <source>
        <dbReference type="EMBL" id="XDJ42705.1"/>
    </source>
</evidence>
<accession>A0AB39D1F7</accession>
<sequence length="449" mass="49262">MRRLLITCISAAVLAGCATPESTRNFKLELQAGNIPAATERAVTESDLNKEDQPEDLLWALEAGTLLRYSTLSERSTRMLDGAEALMKDDDTRNVVASGGQQVAAVLTNDNALPYSPNVYDTVMLNTYKALNFWQQGDYANARVEWNRVDDRQRRAAEHFEAEIAKQRDEVEAGDNADLVNRSLAGSDAAFEKAGVDVSQWTPYAGYINPAALYLHGLYFLLNGEGKADYDKAKTSLERAFALTYHAQVKADLASARRPKKLKPAVWVLFENGLAASKRELRIDLPLFLVTGALHYTGIALPIMEDGVPAYPHIAVGRQKSQPLANMDTIIKGEFKTRFNAILVREIIRATAKTVLQKQLNDQNPWLGLAAAVAQAASTQADLRGWITLPHDFHLMQVPYPKDNVLTLTLPGTEADIEVPLPGQKAPVVVYVRALNAAAAPSIQLLASK</sequence>
<name>A0AB39D1F7_9BURK</name>
<gene>
    <name evidence="1" type="ORF">ABRY99_03760</name>
    <name evidence="2" type="ORF">ABRZ04_01810</name>
</gene>
<dbReference type="PROSITE" id="PS51257">
    <property type="entry name" value="PROKAR_LIPOPROTEIN"/>
    <property type="match status" value="1"/>
</dbReference>
<dbReference type="EMBL" id="CP158254">
    <property type="protein sequence ID" value="XDJ47835.1"/>
    <property type="molecule type" value="Genomic_DNA"/>
</dbReference>
<dbReference type="RefSeq" id="WP_368640143.1">
    <property type="nucleotide sequence ID" value="NZ_CP158252.1"/>
</dbReference>
<evidence type="ECO:0000313" key="2">
    <source>
        <dbReference type="EMBL" id="XDJ47835.1"/>
    </source>
</evidence>
<dbReference type="EMBL" id="CP158252">
    <property type="protein sequence ID" value="XDJ42705.1"/>
    <property type="molecule type" value="Genomic_DNA"/>
</dbReference>
<evidence type="ECO:0008006" key="3">
    <source>
        <dbReference type="Google" id="ProtNLM"/>
    </source>
</evidence>
<reference evidence="2" key="1">
    <citation type="submission" date="2024-05" db="EMBL/GenBank/DDBJ databases">
        <authorList>
            <person name="Luo Y.-C."/>
            <person name="Nicholds J."/>
            <person name="Mortimer T."/>
            <person name="Maboni G."/>
        </authorList>
    </citation>
    <scope>NUCLEOTIDE SEQUENCE</scope>
    <source>
        <strain evidence="2">151836</strain>
        <strain evidence="1">153920</strain>
    </source>
</reference>
<protein>
    <recommendedName>
        <fullName evidence="3">Lipoprotein</fullName>
    </recommendedName>
</protein>
<organism evidence="2">
    <name type="scientific">Castellaniella ginsengisoli</name>
    <dbReference type="NCBI Taxonomy" id="546114"/>
    <lineage>
        <taxon>Bacteria</taxon>
        <taxon>Pseudomonadati</taxon>
        <taxon>Pseudomonadota</taxon>
        <taxon>Betaproteobacteria</taxon>
        <taxon>Burkholderiales</taxon>
        <taxon>Alcaligenaceae</taxon>
        <taxon>Castellaniella</taxon>
    </lineage>
</organism>